<sequence length="318" mass="33707">MSYNQPGPYGGQQPQQPNPYGGQPGPYGQPPQGQPGYGYPQQAPPPQGYGYPQQPQQPYGQQPPPYGQQPPYGQPPQAPYGQQPYPGGPEPKKKKTGLIVGLAVVVLAAAGAGAYFAFFNGISDDGPHKLVAQEKVFGGTYSKMLKTDGTSKDSKSVEEYTAAGVADPQPVSMLYSDVDTSKLSPTDPGTLEKLKAVKTVNFNGAYGTIKDPEKALDNFFAKLKADSDKNAAEKKDTVKLLGSPQDMSPSSLDNALMRCQAAESKNKQTGALVPSTLCVWADYSTIAGGSASAAQQGLSMEETAEQVAKLRNEVRVKK</sequence>
<feature type="compositionally biased region" description="Low complexity" evidence="1">
    <location>
        <begin position="48"/>
        <end position="60"/>
    </location>
</feature>
<evidence type="ECO:0000256" key="2">
    <source>
        <dbReference type="SAM" id="Phobius"/>
    </source>
</evidence>
<proteinExistence type="predicted"/>
<feature type="compositionally biased region" description="Pro residues" evidence="1">
    <location>
        <begin position="61"/>
        <end position="78"/>
    </location>
</feature>
<feature type="transmembrane region" description="Helical" evidence="2">
    <location>
        <begin position="98"/>
        <end position="118"/>
    </location>
</feature>
<keyword evidence="2" id="KW-0812">Transmembrane</keyword>
<feature type="compositionally biased region" description="Low complexity" evidence="1">
    <location>
        <begin position="1"/>
        <end position="21"/>
    </location>
</feature>
<evidence type="ECO:0000313" key="3">
    <source>
        <dbReference type="EMBL" id="MFB9521162.1"/>
    </source>
</evidence>
<reference evidence="3 4" key="1">
    <citation type="submission" date="2024-09" db="EMBL/GenBank/DDBJ databases">
        <authorList>
            <person name="Sun Q."/>
            <person name="Mori K."/>
        </authorList>
    </citation>
    <scope>NUCLEOTIDE SEQUENCE [LARGE SCALE GENOMIC DNA]</scope>
    <source>
        <strain evidence="3 4">JCM 4362</strain>
    </source>
</reference>
<keyword evidence="4" id="KW-1185">Reference proteome</keyword>
<comment type="caution">
    <text evidence="3">The sequence shown here is derived from an EMBL/GenBank/DDBJ whole genome shotgun (WGS) entry which is preliminary data.</text>
</comment>
<dbReference type="RefSeq" id="WP_345222978.1">
    <property type="nucleotide sequence ID" value="NZ_BAAAXE010000013.1"/>
</dbReference>
<evidence type="ECO:0000313" key="4">
    <source>
        <dbReference type="Proteomes" id="UP001589718"/>
    </source>
</evidence>
<feature type="region of interest" description="Disordered" evidence="1">
    <location>
        <begin position="1"/>
        <end position="93"/>
    </location>
</feature>
<gene>
    <name evidence="3" type="ORF">ACFFTU_14505</name>
</gene>
<dbReference type="Proteomes" id="UP001589718">
    <property type="component" value="Unassembled WGS sequence"/>
</dbReference>
<dbReference type="EMBL" id="JBHMCR010000006">
    <property type="protein sequence ID" value="MFB9521162.1"/>
    <property type="molecule type" value="Genomic_DNA"/>
</dbReference>
<accession>A0ABV5PD82</accession>
<keyword evidence="2" id="KW-0472">Membrane</keyword>
<protein>
    <submittedName>
        <fullName evidence="3">Uncharacterized protein</fullName>
    </submittedName>
</protein>
<keyword evidence="2" id="KW-1133">Transmembrane helix</keyword>
<organism evidence="3 4">
    <name type="scientific">Streptomyces cremeus</name>
    <dbReference type="NCBI Taxonomy" id="66881"/>
    <lineage>
        <taxon>Bacteria</taxon>
        <taxon>Bacillati</taxon>
        <taxon>Actinomycetota</taxon>
        <taxon>Actinomycetes</taxon>
        <taxon>Kitasatosporales</taxon>
        <taxon>Streptomycetaceae</taxon>
        <taxon>Streptomyces</taxon>
    </lineage>
</organism>
<name>A0ABV5PD82_STRCM</name>
<evidence type="ECO:0000256" key="1">
    <source>
        <dbReference type="SAM" id="MobiDB-lite"/>
    </source>
</evidence>